<reference evidence="2" key="1">
    <citation type="submission" date="2020-10" db="EMBL/GenBank/DDBJ databases">
        <title>Unveiling of a novel bifunctional photoreceptor, Dualchrome1, isolated from a cosmopolitan green alga.</title>
        <authorList>
            <person name="Suzuki S."/>
            <person name="Kawachi M."/>
        </authorList>
    </citation>
    <scope>NUCLEOTIDE SEQUENCE</scope>
    <source>
        <strain evidence="2">NIES 2893</strain>
    </source>
</reference>
<evidence type="ECO:0000313" key="3">
    <source>
        <dbReference type="Proteomes" id="UP000660262"/>
    </source>
</evidence>
<name>A0A830HXY8_9CHLO</name>
<evidence type="ECO:0000313" key="2">
    <source>
        <dbReference type="EMBL" id="GHP09827.1"/>
    </source>
</evidence>
<dbReference type="EMBL" id="BNJQ01000026">
    <property type="protein sequence ID" value="GHP09827.1"/>
    <property type="molecule type" value="Genomic_DNA"/>
</dbReference>
<feature type="compositionally biased region" description="Basic residues" evidence="1">
    <location>
        <begin position="226"/>
        <end position="251"/>
    </location>
</feature>
<comment type="caution">
    <text evidence="2">The sequence shown here is derived from an EMBL/GenBank/DDBJ whole genome shotgun (WGS) entry which is preliminary data.</text>
</comment>
<sequence>MSSQSQEMFLVPDTPVDFVDAYGTIRSTPHQISTETMMITSQPPTSSVPDDDDEIQGVTVDWFFEPQGSTKKNGSNTSKRGPAPKKDRNAHLYGGGKGGVGREEMRRQSAERLGLAEDATDEDVIQEMERRRSEFRHSLGNNPTPIRSPIRRRVKVDAEVKTLDRRSKQPTAPPRVLAENASDGAEVGGWQSTLGNLRGSLRGADLAADTSKADDDGGARGTNAKPKNRRRQGPQTKKKKTNNKSRRRPSK</sequence>
<organism evidence="2 3">
    <name type="scientific">Pycnococcus provasolii</name>
    <dbReference type="NCBI Taxonomy" id="41880"/>
    <lineage>
        <taxon>Eukaryota</taxon>
        <taxon>Viridiplantae</taxon>
        <taxon>Chlorophyta</taxon>
        <taxon>Pseudoscourfieldiophyceae</taxon>
        <taxon>Pseudoscourfieldiales</taxon>
        <taxon>Pycnococcaceae</taxon>
        <taxon>Pycnococcus</taxon>
    </lineage>
</organism>
<proteinExistence type="predicted"/>
<dbReference type="AlphaFoldDB" id="A0A830HXY8"/>
<feature type="region of interest" description="Disordered" evidence="1">
    <location>
        <begin position="129"/>
        <end position="251"/>
    </location>
</feature>
<feature type="compositionally biased region" description="Polar residues" evidence="1">
    <location>
        <begin position="67"/>
        <end position="79"/>
    </location>
</feature>
<evidence type="ECO:0000256" key="1">
    <source>
        <dbReference type="SAM" id="MobiDB-lite"/>
    </source>
</evidence>
<protein>
    <submittedName>
        <fullName evidence="2">Uncharacterized protein</fullName>
    </submittedName>
</protein>
<gene>
    <name evidence="2" type="ORF">PPROV_000856200</name>
</gene>
<feature type="compositionally biased region" description="Basic and acidic residues" evidence="1">
    <location>
        <begin position="155"/>
        <end position="167"/>
    </location>
</feature>
<feature type="region of interest" description="Disordered" evidence="1">
    <location>
        <begin position="64"/>
        <end position="108"/>
    </location>
</feature>
<accession>A0A830HXY8</accession>
<keyword evidence="3" id="KW-1185">Reference proteome</keyword>
<dbReference type="Proteomes" id="UP000660262">
    <property type="component" value="Unassembled WGS sequence"/>
</dbReference>